<protein>
    <recommendedName>
        <fullName evidence="3">Glycosyl transferase family 28 C-terminal domain-containing protein</fullName>
    </recommendedName>
</protein>
<accession>A0A369UIN6</accession>
<dbReference type="SUPFAM" id="SSF53756">
    <property type="entry name" value="UDP-Glycosyltransferase/glycogen phosphorylase"/>
    <property type="match status" value="1"/>
</dbReference>
<dbReference type="EMBL" id="QQAH01000020">
    <property type="protein sequence ID" value="RDD80213.1"/>
    <property type="molecule type" value="Genomic_DNA"/>
</dbReference>
<name>A0A369UIN6_9GAMM</name>
<evidence type="ECO:0000313" key="2">
    <source>
        <dbReference type="Proteomes" id="UP000253782"/>
    </source>
</evidence>
<sequence length="375" mass="41743">MALDSQLEAGRHETAFLVPGAFHKSLKNLQRNVLDIDYRPEQLFRDEMAACGRFRPDVIVDDFSMAALLTSKVAKKPRVTILRTGAFPGSVPRDDSHRHSCESHSSDKFDFDAYFQNSELLCGIPAPKNFAEACAADISIVPGIRSIEALPASVGDDPNYAFAGALTVSDSAIPTPVARSTDTTDAILAFLERNQQRKIVYLTLGSVLKAGEAIREAIKYMLDTGVAIISTVDLPDVKTSRKELFFYAPFVPMHAVCSKVHLMIHHCGSGTYQYAITHQVPSICIGSRSYDRDDVAYRLEQLGVAKYIPFIDSVAVFIERFVKEFDQCMDNLGQWYQAAKQRLNLLWNENDRTAAIFNFEEVLKKAILLHGANLK</sequence>
<proteinExistence type="predicted"/>
<reference evidence="1 2" key="1">
    <citation type="submission" date="2018-07" db="EMBL/GenBank/DDBJ databases">
        <title>Dyella tabacisoli L4-6T, whole genome shotgun sequence.</title>
        <authorList>
            <person name="Zhou X.-K."/>
            <person name="Li W.-J."/>
            <person name="Duan Y.-Q."/>
        </authorList>
    </citation>
    <scope>NUCLEOTIDE SEQUENCE [LARGE SCALE GENOMIC DNA]</scope>
    <source>
        <strain evidence="1 2">L4-6</strain>
    </source>
</reference>
<evidence type="ECO:0000313" key="1">
    <source>
        <dbReference type="EMBL" id="RDD80213.1"/>
    </source>
</evidence>
<keyword evidence="2" id="KW-1185">Reference proteome</keyword>
<evidence type="ECO:0008006" key="3">
    <source>
        <dbReference type="Google" id="ProtNLM"/>
    </source>
</evidence>
<organism evidence="1 2">
    <name type="scientific">Dyella tabacisoli</name>
    <dbReference type="NCBI Taxonomy" id="2282381"/>
    <lineage>
        <taxon>Bacteria</taxon>
        <taxon>Pseudomonadati</taxon>
        <taxon>Pseudomonadota</taxon>
        <taxon>Gammaproteobacteria</taxon>
        <taxon>Lysobacterales</taxon>
        <taxon>Rhodanobacteraceae</taxon>
        <taxon>Dyella</taxon>
    </lineage>
</organism>
<comment type="caution">
    <text evidence="1">The sequence shown here is derived from an EMBL/GenBank/DDBJ whole genome shotgun (WGS) entry which is preliminary data.</text>
</comment>
<dbReference type="OrthoDB" id="1234466at2"/>
<gene>
    <name evidence="1" type="ORF">DVJ77_18920</name>
</gene>
<dbReference type="Proteomes" id="UP000253782">
    <property type="component" value="Unassembled WGS sequence"/>
</dbReference>
<dbReference type="AlphaFoldDB" id="A0A369UIN6"/>
<dbReference type="Gene3D" id="3.40.50.2000">
    <property type="entry name" value="Glycogen Phosphorylase B"/>
    <property type="match status" value="1"/>
</dbReference>